<gene>
    <name evidence="2" type="ORF">ABMA28_004143</name>
</gene>
<sequence length="170" mass="18169">MFKRNDFLVAQDRLFKERVPFRRAQARYLKVVRCPITYLRVADRLGVGAGPVVKIVRGGLRKDHIYLYLTSPYNLPISVAIYIGCPNKMKVTSTTTTTTTEAEGETTEEAHTTDASQNSTDEAQSPSDGAATPAEGAASETAVEGGAETTVEGDAATEAAQGEGEEAPAE</sequence>
<comment type="caution">
    <text evidence="2">The sequence shown here is derived from an EMBL/GenBank/DDBJ whole genome shotgun (WGS) entry which is preliminary data.</text>
</comment>
<protein>
    <submittedName>
        <fullName evidence="2">Uncharacterized protein</fullName>
    </submittedName>
</protein>
<organism evidence="2 3">
    <name type="scientific">Loxostege sticticalis</name>
    <name type="common">Beet webworm moth</name>
    <dbReference type="NCBI Taxonomy" id="481309"/>
    <lineage>
        <taxon>Eukaryota</taxon>
        <taxon>Metazoa</taxon>
        <taxon>Ecdysozoa</taxon>
        <taxon>Arthropoda</taxon>
        <taxon>Hexapoda</taxon>
        <taxon>Insecta</taxon>
        <taxon>Pterygota</taxon>
        <taxon>Neoptera</taxon>
        <taxon>Endopterygota</taxon>
        <taxon>Lepidoptera</taxon>
        <taxon>Glossata</taxon>
        <taxon>Ditrysia</taxon>
        <taxon>Pyraloidea</taxon>
        <taxon>Crambidae</taxon>
        <taxon>Pyraustinae</taxon>
        <taxon>Loxostege</taxon>
    </lineage>
</organism>
<proteinExistence type="predicted"/>
<dbReference type="Proteomes" id="UP001549921">
    <property type="component" value="Unassembled WGS sequence"/>
</dbReference>
<feature type="region of interest" description="Disordered" evidence="1">
    <location>
        <begin position="93"/>
        <end position="170"/>
    </location>
</feature>
<feature type="compositionally biased region" description="Polar residues" evidence="1">
    <location>
        <begin position="114"/>
        <end position="127"/>
    </location>
</feature>
<name>A0ABD0SUD7_LOXSC</name>
<evidence type="ECO:0000313" key="2">
    <source>
        <dbReference type="EMBL" id="KAL0829366.1"/>
    </source>
</evidence>
<feature type="compositionally biased region" description="Low complexity" evidence="1">
    <location>
        <begin position="152"/>
        <end position="162"/>
    </location>
</feature>
<evidence type="ECO:0000256" key="1">
    <source>
        <dbReference type="SAM" id="MobiDB-lite"/>
    </source>
</evidence>
<accession>A0ABD0SUD7</accession>
<evidence type="ECO:0000313" key="3">
    <source>
        <dbReference type="Proteomes" id="UP001549921"/>
    </source>
</evidence>
<reference evidence="2 3" key="1">
    <citation type="submission" date="2024-06" db="EMBL/GenBank/DDBJ databases">
        <title>A chromosome-level genome assembly of beet webworm, Loxostege sticticalis.</title>
        <authorList>
            <person name="Zhang Y."/>
        </authorList>
    </citation>
    <scope>NUCLEOTIDE SEQUENCE [LARGE SCALE GENOMIC DNA]</scope>
    <source>
        <strain evidence="2">AQ028</strain>
        <tissue evidence="2">Male pupae</tissue>
    </source>
</reference>
<dbReference type="EMBL" id="JBEDNZ010000015">
    <property type="protein sequence ID" value="KAL0829366.1"/>
    <property type="molecule type" value="Genomic_DNA"/>
</dbReference>
<dbReference type="AlphaFoldDB" id="A0ABD0SUD7"/>